<evidence type="ECO:0000313" key="3">
    <source>
        <dbReference type="Proteomes" id="UP000063919"/>
    </source>
</evidence>
<feature type="domain" description="Serine aminopeptidase S33" evidence="1">
    <location>
        <begin position="107"/>
        <end position="202"/>
    </location>
</feature>
<dbReference type="OrthoDB" id="384284at2"/>
<dbReference type="InterPro" id="IPR022742">
    <property type="entry name" value="Hydrolase_4"/>
</dbReference>
<dbReference type="SUPFAM" id="SSF53474">
    <property type="entry name" value="alpha/beta-Hydrolases"/>
    <property type="match status" value="1"/>
</dbReference>
<organism evidence="2 3">
    <name type="scientific">Spiroplasma cantharicola</name>
    <dbReference type="NCBI Taxonomy" id="362837"/>
    <lineage>
        <taxon>Bacteria</taxon>
        <taxon>Bacillati</taxon>
        <taxon>Mycoplasmatota</taxon>
        <taxon>Mollicutes</taxon>
        <taxon>Entomoplasmatales</taxon>
        <taxon>Spiroplasmataceae</taxon>
        <taxon>Spiroplasma</taxon>
    </lineage>
</organism>
<dbReference type="Pfam" id="PF12146">
    <property type="entry name" value="Hydrolase_4"/>
    <property type="match status" value="1"/>
</dbReference>
<accession>A0A0M4KBM2</accession>
<dbReference type="Proteomes" id="UP000063919">
    <property type="component" value="Chromosome"/>
</dbReference>
<dbReference type="InterPro" id="IPR029058">
    <property type="entry name" value="AB_hydrolase_fold"/>
</dbReference>
<gene>
    <name evidence="2" type="ORF">SCANT_v1c00920</name>
</gene>
<name>A0A0M4KBM2_9MOLU</name>
<protein>
    <recommendedName>
        <fullName evidence="1">Serine aminopeptidase S33 domain-containing protein</fullName>
    </recommendedName>
</protein>
<dbReference type="EMBL" id="CP012622">
    <property type="protein sequence ID" value="ALD66002.1"/>
    <property type="molecule type" value="Genomic_DNA"/>
</dbReference>
<evidence type="ECO:0000313" key="2">
    <source>
        <dbReference type="EMBL" id="ALD66002.1"/>
    </source>
</evidence>
<reference evidence="2 3" key="1">
    <citation type="journal article" date="2015" name="Genome Announc.">
        <title>Complete Genome Sequence of Spiroplasma cantharicola CC-1T (DSM 21588), a Bacterium Isolated from Soldier Beetle (Cantharis carolinus).</title>
        <authorList>
            <person name="Lo W.S."/>
            <person name="Liu P.Y."/>
            <person name="Kuo C.H."/>
        </authorList>
    </citation>
    <scope>NUCLEOTIDE SEQUENCE [LARGE SCALE GENOMIC DNA]</scope>
    <source>
        <strain evidence="2 3">CC-1</strain>
    </source>
</reference>
<keyword evidence="3" id="KW-1185">Reference proteome</keyword>
<dbReference type="InterPro" id="IPR052920">
    <property type="entry name" value="DNA-binding_regulatory"/>
</dbReference>
<dbReference type="AlphaFoldDB" id="A0A0M4KBM2"/>
<dbReference type="KEGG" id="scj:SCANT_v1c00920"/>
<dbReference type="Gene3D" id="3.40.50.1820">
    <property type="entry name" value="alpha/beta hydrolase"/>
    <property type="match status" value="1"/>
</dbReference>
<dbReference type="STRING" id="362837.SCANT_v1c00920"/>
<proteinExistence type="predicted"/>
<dbReference type="RefSeq" id="WP_053945780.1">
    <property type="nucleotide sequence ID" value="NZ_CP012622.1"/>
</dbReference>
<dbReference type="PANTHER" id="PTHR43358:SF4">
    <property type="entry name" value="ALPHA_BETA HYDROLASE FOLD-1 DOMAIN-CONTAINING PROTEIN"/>
    <property type="match status" value="1"/>
</dbReference>
<evidence type="ECO:0000259" key="1">
    <source>
        <dbReference type="Pfam" id="PF12146"/>
    </source>
</evidence>
<sequence length="369" mass="43502">MKKSKRQRKNTLLNSVKRSFRVFYSGLEKPFSQSSLRVSKKVKVYNKTKEDKIWLKEILTTNKIVRRFYKRPEIEVKDIENLSSINFKARDGLNISGLVYEPNKNSNKWVIACHWFAGHKTWSLHHAMAFAKMGYNILVFDFRGHGQSENGSTTMGANEQHDLMGAVDWIKENKKVDKLALMGTSMGAFVINYCSIVYKEEFEKLNLQFLVSDAGFGSVFRLFLHVRNIYLFLLPKRRTKKVINRLIEKHNRHESNLNLHNASIFKVLDTADHKSLFPTLFFHSTDDKVTSCSDTYELLLKRNCKKDDYLVFNFSMHTQSVRYHFKTYNYKLAEFINLYEKDNELFNQLVEDWNLLKFERKDKISLLLN</sequence>
<dbReference type="PATRIC" id="fig|362837.3.peg.92"/>
<dbReference type="PANTHER" id="PTHR43358">
    <property type="entry name" value="ALPHA/BETA-HYDROLASE"/>
    <property type="match status" value="1"/>
</dbReference>